<proteinExistence type="predicted"/>
<dbReference type="InterPro" id="IPR025588">
    <property type="entry name" value="YcxB-like_C"/>
</dbReference>
<name>A0A9D1DRJ5_9FIRM</name>
<evidence type="ECO:0000259" key="3">
    <source>
        <dbReference type="Pfam" id="PF14317"/>
    </source>
</evidence>
<evidence type="ECO:0000313" key="5">
    <source>
        <dbReference type="Proteomes" id="UP000886785"/>
    </source>
</evidence>
<gene>
    <name evidence="4" type="ORF">IAA54_08380</name>
</gene>
<feature type="transmembrane region" description="Helical" evidence="1">
    <location>
        <begin position="229"/>
        <end position="252"/>
    </location>
</feature>
<dbReference type="Pfam" id="PF14317">
    <property type="entry name" value="YcxB"/>
    <property type="match status" value="1"/>
</dbReference>
<keyword evidence="1" id="KW-0472">Membrane</keyword>
<evidence type="ECO:0000256" key="2">
    <source>
        <dbReference type="SAM" id="SignalP"/>
    </source>
</evidence>
<protein>
    <submittedName>
        <fullName evidence="4">YcxB family protein</fullName>
    </submittedName>
</protein>
<accession>A0A9D1DRJ5</accession>
<feature type="signal peptide" evidence="2">
    <location>
        <begin position="1"/>
        <end position="23"/>
    </location>
</feature>
<organism evidence="4 5">
    <name type="scientific">Candidatus Gallacutalibacter pullicola</name>
    <dbReference type="NCBI Taxonomy" id="2840830"/>
    <lineage>
        <taxon>Bacteria</taxon>
        <taxon>Bacillati</taxon>
        <taxon>Bacillota</taxon>
        <taxon>Clostridia</taxon>
        <taxon>Eubacteriales</taxon>
        <taxon>Candidatus Gallacutalibacter</taxon>
    </lineage>
</organism>
<dbReference type="EMBL" id="DVHF01000096">
    <property type="protein sequence ID" value="HIR57672.1"/>
    <property type="molecule type" value="Genomic_DNA"/>
</dbReference>
<sequence>MKKAVSVFLTVLAVFLLGMPVLAAEKEYTIPEMDNMTVQVPDDLFVFTQDLDPTDPNMIAAGYTDIISKGNEFRENNIYLNVVGENGSPNVVIAKKESSRTREVYNLSLLSDAEFEEFLDEMRGDEEEQAADPSMQTMEYTVERYDTPNQPFFVLELSMDSTDQLGRETTITELCYSTIINGYSITIDTYNENGPISDEARQLAQSIADSAEFPIVNEKPEQTEGSSTALGILIMAAPILVIVIIIAIPIVISRISAKRIKKQRAIMADKLETYRKEHLEKERLAAERGTQPEEPETRFANVTQYSDAAIKKFCMYHCFRKRINVVIVYFLCGIFCLAVGVLGADLSWFLRILLFALFVFCIAWPLYMPRKMIASQIRVYKKYRSRTALYYFRDEDFRISELQSASVYPYFQITSVRESKDYFYLYFNDEQVYYVRKDGFKFGTVDEFRKFIHEKTS</sequence>
<reference evidence="4" key="2">
    <citation type="journal article" date="2021" name="PeerJ">
        <title>Extensive microbial diversity within the chicken gut microbiome revealed by metagenomics and culture.</title>
        <authorList>
            <person name="Gilroy R."/>
            <person name="Ravi A."/>
            <person name="Getino M."/>
            <person name="Pursley I."/>
            <person name="Horton D.L."/>
            <person name="Alikhan N.F."/>
            <person name="Baker D."/>
            <person name="Gharbi K."/>
            <person name="Hall N."/>
            <person name="Watson M."/>
            <person name="Adriaenssens E.M."/>
            <person name="Foster-Nyarko E."/>
            <person name="Jarju S."/>
            <person name="Secka A."/>
            <person name="Antonio M."/>
            <person name="Oren A."/>
            <person name="Chaudhuri R.R."/>
            <person name="La Ragione R."/>
            <person name="Hildebrand F."/>
            <person name="Pallen M.J."/>
        </authorList>
    </citation>
    <scope>NUCLEOTIDE SEQUENCE</scope>
    <source>
        <strain evidence="4">ChiSjej1B19-7085</strain>
    </source>
</reference>
<dbReference type="Proteomes" id="UP000886785">
    <property type="component" value="Unassembled WGS sequence"/>
</dbReference>
<evidence type="ECO:0000256" key="1">
    <source>
        <dbReference type="SAM" id="Phobius"/>
    </source>
</evidence>
<keyword evidence="1" id="KW-1133">Transmembrane helix</keyword>
<feature type="transmembrane region" description="Helical" evidence="1">
    <location>
        <begin position="348"/>
        <end position="368"/>
    </location>
</feature>
<reference evidence="4" key="1">
    <citation type="submission" date="2020-10" db="EMBL/GenBank/DDBJ databases">
        <authorList>
            <person name="Gilroy R."/>
        </authorList>
    </citation>
    <scope>NUCLEOTIDE SEQUENCE</scope>
    <source>
        <strain evidence="4">ChiSjej1B19-7085</strain>
    </source>
</reference>
<feature type="transmembrane region" description="Helical" evidence="1">
    <location>
        <begin position="323"/>
        <end position="342"/>
    </location>
</feature>
<feature type="domain" description="YcxB-like C-terminal" evidence="3">
    <location>
        <begin position="392"/>
        <end position="452"/>
    </location>
</feature>
<feature type="chain" id="PRO_5038854856" evidence="2">
    <location>
        <begin position="24"/>
        <end position="457"/>
    </location>
</feature>
<evidence type="ECO:0000313" key="4">
    <source>
        <dbReference type="EMBL" id="HIR57672.1"/>
    </source>
</evidence>
<keyword evidence="2" id="KW-0732">Signal</keyword>
<keyword evidence="1" id="KW-0812">Transmembrane</keyword>
<comment type="caution">
    <text evidence="4">The sequence shown here is derived from an EMBL/GenBank/DDBJ whole genome shotgun (WGS) entry which is preliminary data.</text>
</comment>
<dbReference type="AlphaFoldDB" id="A0A9D1DRJ5"/>